<dbReference type="InterPro" id="IPR006304">
    <property type="entry name" value="T3SS_SpaR/YscT"/>
</dbReference>
<gene>
    <name evidence="8" type="ORF">DF037_06650</name>
</gene>
<evidence type="ECO:0000256" key="1">
    <source>
        <dbReference type="ARBA" id="ARBA00004651"/>
    </source>
</evidence>
<dbReference type="Proteomes" id="UP000269271">
    <property type="component" value="Unassembled WGS sequence"/>
</dbReference>
<evidence type="ECO:0000313" key="8">
    <source>
        <dbReference type="EMBL" id="RQT35006.1"/>
    </source>
</evidence>
<evidence type="ECO:0000256" key="7">
    <source>
        <dbReference type="RuleBase" id="RU362072"/>
    </source>
</evidence>
<feature type="transmembrane region" description="Helical" evidence="7">
    <location>
        <begin position="225"/>
        <end position="246"/>
    </location>
</feature>
<reference evidence="8 9" key="1">
    <citation type="submission" date="2018-08" db="EMBL/GenBank/DDBJ databases">
        <title>Comparative analysis of Burkholderia isolates from Puerto Rico.</title>
        <authorList>
            <person name="Hall C."/>
            <person name="Sahl J."/>
            <person name="Wagner D."/>
        </authorList>
    </citation>
    <scope>NUCLEOTIDE SEQUENCE [LARGE SCALE GENOMIC DNA]</scope>
    <source>
        <strain evidence="8 9">Bp9001</strain>
    </source>
</reference>
<dbReference type="RefSeq" id="WP_047849989.1">
    <property type="nucleotide sequence ID" value="NZ_CABVQJ010000010.1"/>
</dbReference>
<name>A0A0G3YMA3_9BURK</name>
<evidence type="ECO:0000256" key="4">
    <source>
        <dbReference type="ARBA" id="ARBA00022692"/>
    </source>
</evidence>
<dbReference type="GO" id="GO:0005886">
    <property type="term" value="C:plasma membrane"/>
    <property type="evidence" value="ECO:0007669"/>
    <property type="project" value="UniProtKB-SubCell"/>
</dbReference>
<evidence type="ECO:0000256" key="3">
    <source>
        <dbReference type="ARBA" id="ARBA00022475"/>
    </source>
</evidence>
<keyword evidence="6 7" id="KW-0472">Membrane</keyword>
<comment type="caution">
    <text evidence="8">The sequence shown here is derived from an EMBL/GenBank/DDBJ whole genome shotgun (WGS) entry which is preliminary data.</text>
</comment>
<feature type="transmembrane region" description="Helical" evidence="7">
    <location>
        <begin position="81"/>
        <end position="102"/>
    </location>
</feature>
<proteinExistence type="inferred from homology"/>
<keyword evidence="4 7" id="KW-0812">Transmembrane</keyword>
<dbReference type="PANTHER" id="PTHR30065:SF1">
    <property type="entry name" value="SURFACE PRESENTATION OF ANTIGENS PROTEIN SPAR"/>
    <property type="match status" value="1"/>
</dbReference>
<evidence type="ECO:0000256" key="6">
    <source>
        <dbReference type="ARBA" id="ARBA00023136"/>
    </source>
</evidence>
<dbReference type="PRINTS" id="PR00953">
    <property type="entry name" value="TYPE3IMRPROT"/>
</dbReference>
<evidence type="ECO:0000256" key="5">
    <source>
        <dbReference type="ARBA" id="ARBA00022989"/>
    </source>
</evidence>
<accession>A0A0G3YMA3</accession>
<keyword evidence="5 7" id="KW-1133">Transmembrane helix</keyword>
<dbReference type="AlphaFoldDB" id="A0A0G3YMA3"/>
<evidence type="ECO:0000313" key="9">
    <source>
        <dbReference type="Proteomes" id="UP000269271"/>
    </source>
</evidence>
<evidence type="ECO:0000256" key="2">
    <source>
        <dbReference type="ARBA" id="ARBA00009772"/>
    </source>
</evidence>
<protein>
    <submittedName>
        <fullName evidence="8">EscT/YscT/HrcT family type III secretion system export apparatus protein</fullName>
    </submittedName>
</protein>
<dbReference type="PANTHER" id="PTHR30065">
    <property type="entry name" value="FLAGELLAR BIOSYNTHETIC PROTEIN FLIR"/>
    <property type="match status" value="1"/>
</dbReference>
<feature type="transmembrane region" description="Helical" evidence="7">
    <location>
        <begin position="139"/>
        <end position="158"/>
    </location>
</feature>
<dbReference type="NCBIfam" id="TIGR01401">
    <property type="entry name" value="fliR_like_III"/>
    <property type="match status" value="1"/>
</dbReference>
<keyword evidence="3 7" id="KW-1003">Cell membrane</keyword>
<dbReference type="KEGG" id="bcon:NL30_04835"/>
<feature type="transmembrane region" description="Helical" evidence="7">
    <location>
        <begin position="195"/>
        <end position="213"/>
    </location>
</feature>
<comment type="similarity">
    <text evidence="2 7">Belongs to the FliR/MopE/SpaR family.</text>
</comment>
<organism evidence="8 9">
    <name type="scientific">Burkholderia contaminans</name>
    <dbReference type="NCBI Taxonomy" id="488447"/>
    <lineage>
        <taxon>Bacteria</taxon>
        <taxon>Pseudomonadati</taxon>
        <taxon>Pseudomonadota</taxon>
        <taxon>Betaproteobacteria</taxon>
        <taxon>Burkholderiales</taxon>
        <taxon>Burkholderiaceae</taxon>
        <taxon>Burkholderia</taxon>
        <taxon>Burkholderia cepacia complex</taxon>
    </lineage>
</organism>
<dbReference type="GO" id="GO:0006605">
    <property type="term" value="P:protein targeting"/>
    <property type="evidence" value="ECO:0007669"/>
    <property type="project" value="UniProtKB-UniRule"/>
</dbReference>
<dbReference type="InterPro" id="IPR002010">
    <property type="entry name" value="T3SS_IM_R"/>
</dbReference>
<accession>A0A1C8ZH63</accession>
<dbReference type="EMBL" id="QTQX01000003">
    <property type="protein sequence ID" value="RQT35006.1"/>
    <property type="molecule type" value="Genomic_DNA"/>
</dbReference>
<feature type="transmembrane region" description="Helical" evidence="7">
    <location>
        <begin position="15"/>
        <end position="36"/>
    </location>
</feature>
<feature type="transmembrane region" description="Helical" evidence="7">
    <location>
        <begin position="164"/>
        <end position="183"/>
    </location>
</feature>
<dbReference type="Pfam" id="PF01311">
    <property type="entry name" value="Bac_export_1"/>
    <property type="match status" value="1"/>
</dbReference>
<sequence length="275" mass="29352">MTQTLEPLVGLHGLFIGYLTVTGVCSLRLFVLMFVFPPTADGVIQGTVRNAIAIVFSAYVAMGQPIAFIEALHGLFLAEVMLREAAIGLVLGYAASTVFWVAESVGVYIDDLTGHNNIQITNPASQEQSTPVGTLLQQVAIMAFWALGGMTFLLGTLYESYGWWPVSTGAPIAGDIVASFVLRQTDTLMQSIAKLAAPLLFILVLVDVAFGFVSKSASKLDISSLSQPVKAAVAIAMLAIFIGLFVDQVHGQLALNSLEAQWNGIFSNRGKSDNH</sequence>
<comment type="subcellular location">
    <subcellularLocation>
        <location evidence="1 7">Cell membrane</location>
        <topology evidence="1 7">Multi-pass membrane protein</topology>
    </subcellularLocation>
</comment>
<feature type="transmembrane region" description="Helical" evidence="7">
    <location>
        <begin position="48"/>
        <end position="69"/>
    </location>
</feature>